<evidence type="ECO:0000313" key="2">
    <source>
        <dbReference type="EMBL" id="TKB46902.1"/>
    </source>
</evidence>
<protein>
    <submittedName>
        <fullName evidence="2">GNAT family N-acetyltransferase</fullName>
    </submittedName>
</protein>
<accession>A0A4U1B8A5</accession>
<dbReference type="InterPro" id="IPR000182">
    <property type="entry name" value="GNAT_dom"/>
</dbReference>
<dbReference type="EMBL" id="SWDB01000005">
    <property type="protein sequence ID" value="TKB46902.1"/>
    <property type="molecule type" value="Genomic_DNA"/>
</dbReference>
<sequence length="188" mass="21131">MLDRKIHYLELDKTHFDAVIALGNHVHGDGYLDQDKMAEWVAKGIKNGINSNFVAMDEDKLVGFRICYSPGQWQADQWCSPDMWKSEQEQTAYFKCNTVDATYRGYGIGSKLLKLASKALQNQGATAGVSHLWRQSPGNSAVKYFTKCGGILIQNHPDKWHQDSIEGYDCPVCSGECHCVAAEMIIYF</sequence>
<dbReference type="Pfam" id="PF00583">
    <property type="entry name" value="Acetyltransf_1"/>
    <property type="match status" value="1"/>
</dbReference>
<dbReference type="Gene3D" id="3.40.630.30">
    <property type="match status" value="1"/>
</dbReference>
<feature type="domain" description="N-acetyltransferase" evidence="1">
    <location>
        <begin position="6"/>
        <end position="171"/>
    </location>
</feature>
<name>A0A4U1B8A5_9GAMM</name>
<dbReference type="GO" id="GO:0016747">
    <property type="term" value="F:acyltransferase activity, transferring groups other than amino-acyl groups"/>
    <property type="evidence" value="ECO:0007669"/>
    <property type="project" value="InterPro"/>
</dbReference>
<dbReference type="PROSITE" id="PS51186">
    <property type="entry name" value="GNAT"/>
    <property type="match status" value="1"/>
</dbReference>
<keyword evidence="3" id="KW-1185">Reference proteome</keyword>
<dbReference type="CDD" id="cd04301">
    <property type="entry name" value="NAT_SF"/>
    <property type="match status" value="1"/>
</dbReference>
<dbReference type="SUPFAM" id="SSF55729">
    <property type="entry name" value="Acyl-CoA N-acyltransferases (Nat)"/>
    <property type="match status" value="1"/>
</dbReference>
<dbReference type="AlphaFoldDB" id="A0A4U1B8A5"/>
<dbReference type="Proteomes" id="UP000307999">
    <property type="component" value="Unassembled WGS sequence"/>
</dbReference>
<evidence type="ECO:0000259" key="1">
    <source>
        <dbReference type="PROSITE" id="PS51186"/>
    </source>
</evidence>
<dbReference type="RefSeq" id="WP_136734581.1">
    <property type="nucleotide sequence ID" value="NZ_SWDB01000005.1"/>
</dbReference>
<organism evidence="2 3">
    <name type="scientific">Thalassotalea mangrovi</name>
    <dbReference type="NCBI Taxonomy" id="2572245"/>
    <lineage>
        <taxon>Bacteria</taxon>
        <taxon>Pseudomonadati</taxon>
        <taxon>Pseudomonadota</taxon>
        <taxon>Gammaproteobacteria</taxon>
        <taxon>Alteromonadales</taxon>
        <taxon>Colwelliaceae</taxon>
        <taxon>Thalassotalea</taxon>
    </lineage>
</organism>
<dbReference type="InterPro" id="IPR016181">
    <property type="entry name" value="Acyl_CoA_acyltransferase"/>
</dbReference>
<keyword evidence="2" id="KW-0808">Transferase</keyword>
<gene>
    <name evidence="2" type="ORF">E8M12_02875</name>
</gene>
<evidence type="ECO:0000313" key="3">
    <source>
        <dbReference type="Proteomes" id="UP000307999"/>
    </source>
</evidence>
<comment type="caution">
    <text evidence="2">The sequence shown here is derived from an EMBL/GenBank/DDBJ whole genome shotgun (WGS) entry which is preliminary data.</text>
</comment>
<dbReference type="OrthoDB" id="6321659at2"/>
<proteinExistence type="predicted"/>
<reference evidence="2 3" key="1">
    <citation type="submission" date="2019-04" db="EMBL/GenBank/DDBJ databases">
        <title>Thalassotalea guangxiensis sp. nov., isolated from sediment of the coastal wetland.</title>
        <authorList>
            <person name="Zheng S."/>
            <person name="Zhang D."/>
        </authorList>
    </citation>
    <scope>NUCLEOTIDE SEQUENCE [LARGE SCALE GENOMIC DNA]</scope>
    <source>
        <strain evidence="2 3">ZS-4</strain>
    </source>
</reference>